<evidence type="ECO:0000313" key="2">
    <source>
        <dbReference type="Proteomes" id="UP000824890"/>
    </source>
</evidence>
<accession>A0ABQ8CI16</accession>
<evidence type="ECO:0000313" key="1">
    <source>
        <dbReference type="EMBL" id="KAH0916692.1"/>
    </source>
</evidence>
<reference evidence="1 2" key="1">
    <citation type="submission" date="2021-05" db="EMBL/GenBank/DDBJ databases">
        <title>Genome Assembly of Synthetic Allotetraploid Brassica napus Reveals Homoeologous Exchanges between Subgenomes.</title>
        <authorList>
            <person name="Davis J.T."/>
        </authorList>
    </citation>
    <scope>NUCLEOTIDE SEQUENCE [LARGE SCALE GENOMIC DNA]</scope>
    <source>
        <strain evidence="2">cv. Da-Ae</strain>
        <tissue evidence="1">Seedling</tissue>
    </source>
</reference>
<organism evidence="1 2">
    <name type="scientific">Brassica napus</name>
    <name type="common">Rape</name>
    <dbReference type="NCBI Taxonomy" id="3708"/>
    <lineage>
        <taxon>Eukaryota</taxon>
        <taxon>Viridiplantae</taxon>
        <taxon>Streptophyta</taxon>
        <taxon>Embryophyta</taxon>
        <taxon>Tracheophyta</taxon>
        <taxon>Spermatophyta</taxon>
        <taxon>Magnoliopsida</taxon>
        <taxon>eudicotyledons</taxon>
        <taxon>Gunneridae</taxon>
        <taxon>Pentapetalae</taxon>
        <taxon>rosids</taxon>
        <taxon>malvids</taxon>
        <taxon>Brassicales</taxon>
        <taxon>Brassicaceae</taxon>
        <taxon>Brassiceae</taxon>
        <taxon>Brassica</taxon>
    </lineage>
</organism>
<gene>
    <name evidence="1" type="ORF">HID58_031138</name>
</gene>
<sequence length="301" mass="34199">MSQSCVRMEELDFFKNPNEFPPRRGGYGLAHVDCVGRRAYTNDALVKLYAKLGLHRYNWLEGTNFELDSLMQFNMRSAASPYYMTLVARLPSSGLQQIFQVLVEEERLGILDLTCPISRPQGKGCFVDTLINFTTFNLLTIFDISHRDRDFKERVNSFLTSTFRASVYKLPRQIAWLDQEQLNESELQCDWISLYVKLAICTSHRKTTAEELNNFELEIVQVAIESLDDKEPPSLKSKAAVIYVAYKNLAKARTGEHYHYQAVVRRVIDQTMGTLSIQGDCWIAEAAAMASAAESLILGVA</sequence>
<protein>
    <submittedName>
        <fullName evidence="1">Uncharacterized protein</fullName>
    </submittedName>
</protein>
<dbReference type="EMBL" id="JAGKQM010000008">
    <property type="protein sequence ID" value="KAH0916692.1"/>
    <property type="molecule type" value="Genomic_DNA"/>
</dbReference>
<dbReference type="Pfam" id="PF04776">
    <property type="entry name" value="protein_MS5"/>
    <property type="match status" value="1"/>
</dbReference>
<dbReference type="Proteomes" id="UP000824890">
    <property type="component" value="Unassembled WGS sequence"/>
</dbReference>
<dbReference type="InterPro" id="IPR006462">
    <property type="entry name" value="MS5"/>
</dbReference>
<dbReference type="NCBIfam" id="TIGR01572">
    <property type="entry name" value="A_thl_para_3677"/>
    <property type="match status" value="1"/>
</dbReference>
<proteinExistence type="predicted"/>
<comment type="caution">
    <text evidence="1">The sequence shown here is derived from an EMBL/GenBank/DDBJ whole genome shotgun (WGS) entry which is preliminary data.</text>
</comment>
<dbReference type="PANTHER" id="PTHR31260">
    <property type="entry name" value="CYSTATIN/MONELLIN SUPERFAMILY PROTEIN"/>
    <property type="match status" value="1"/>
</dbReference>
<keyword evidence="2" id="KW-1185">Reference proteome</keyword>
<name>A0ABQ8CI16_BRANA</name>
<dbReference type="PANTHER" id="PTHR31260:SF73">
    <property type="entry name" value="(RAPE) HYPOTHETICAL PROTEIN"/>
    <property type="match status" value="1"/>
</dbReference>